<protein>
    <recommendedName>
        <fullName evidence="3">DUF424 domain-containing protein</fullName>
    </recommendedName>
</protein>
<keyword evidence="2" id="KW-1185">Reference proteome</keyword>
<dbReference type="Gene3D" id="3.30.1860.10">
    <property type="entry name" value="uncharacterized conserved protein from methanopyrus kandleri domain like"/>
    <property type="match status" value="1"/>
</dbReference>
<reference evidence="1 2" key="1">
    <citation type="submission" date="2016-12" db="EMBL/GenBank/DDBJ databases">
        <title>Discovery of methanogenic haloarchaea.</title>
        <authorList>
            <person name="Sorokin D.Y."/>
            <person name="Makarova K.S."/>
            <person name="Abbas B."/>
            <person name="Ferrer M."/>
            <person name="Golyshin P.N."/>
        </authorList>
    </citation>
    <scope>NUCLEOTIDE SEQUENCE [LARGE SCALE GENOMIC DNA]</scope>
    <source>
        <strain evidence="1">AMET1</strain>
    </source>
</reference>
<name>A0A1Y3GAA6_9EURY</name>
<accession>A0A1Y3GAA6</accession>
<gene>
    <name evidence="1" type="ORF">AMET1_1084</name>
</gene>
<dbReference type="Pfam" id="PF04242">
    <property type="entry name" value="DUF424"/>
    <property type="match status" value="1"/>
</dbReference>
<comment type="caution">
    <text evidence="1">The sequence shown here is derived from an EMBL/GenBank/DDBJ whole genome shotgun (WGS) entry which is preliminary data.</text>
</comment>
<evidence type="ECO:0000313" key="2">
    <source>
        <dbReference type="Proteomes" id="UP000195137"/>
    </source>
</evidence>
<sequence length="96" mass="10562">MKTHVRRAETIVAVCDEDLVGKELAEEGRKISIRESFYGSESRSKKDIKEALNNATIGNLIGRNSVDLGIEVGVIDEENVMDVCGVPHAQVVVMDY</sequence>
<proteinExistence type="predicted"/>
<dbReference type="RefSeq" id="WP_236629459.1">
    <property type="nucleotide sequence ID" value="NZ_MRZU01000004.1"/>
</dbReference>
<dbReference type="AlphaFoldDB" id="A0A1Y3GAA6"/>
<dbReference type="Proteomes" id="UP000195137">
    <property type="component" value="Unassembled WGS sequence"/>
</dbReference>
<organism evidence="1 2">
    <name type="scientific">Methanonatronarchaeum thermophilum</name>
    <dbReference type="NCBI Taxonomy" id="1927129"/>
    <lineage>
        <taxon>Archaea</taxon>
        <taxon>Methanobacteriati</taxon>
        <taxon>Methanobacteriota</taxon>
        <taxon>Methanonatronarchaeia</taxon>
        <taxon>Methanonatronarchaeales</taxon>
        <taxon>Methanonatronarchaeaceae</taxon>
        <taxon>Methanonatronarchaeum</taxon>
    </lineage>
</organism>
<evidence type="ECO:0008006" key="3">
    <source>
        <dbReference type="Google" id="ProtNLM"/>
    </source>
</evidence>
<evidence type="ECO:0000313" key="1">
    <source>
        <dbReference type="EMBL" id="OUJ18180.1"/>
    </source>
</evidence>
<dbReference type="EMBL" id="MRZU01000004">
    <property type="protein sequence ID" value="OUJ18180.1"/>
    <property type="molecule type" value="Genomic_DNA"/>
</dbReference>
<dbReference type="InterPro" id="IPR007355">
    <property type="entry name" value="DUF424"/>
</dbReference>